<keyword evidence="3" id="KW-1185">Reference proteome</keyword>
<sequence length="95" mass="10596">MGNGPKTLDCCESVFNFFTDDHIVPNEETAHQQYMKDDGHTPPHDVDSTHPNSELEAKCARKKVTRGGSSKLDLELELKDTGNLSAQDIGKMVHW</sequence>
<organism evidence="2 3">
    <name type="scientific">Nepenthes gracilis</name>
    <name type="common">Slender pitcher plant</name>
    <dbReference type="NCBI Taxonomy" id="150966"/>
    <lineage>
        <taxon>Eukaryota</taxon>
        <taxon>Viridiplantae</taxon>
        <taxon>Streptophyta</taxon>
        <taxon>Embryophyta</taxon>
        <taxon>Tracheophyta</taxon>
        <taxon>Spermatophyta</taxon>
        <taxon>Magnoliopsida</taxon>
        <taxon>eudicotyledons</taxon>
        <taxon>Gunneridae</taxon>
        <taxon>Pentapetalae</taxon>
        <taxon>Caryophyllales</taxon>
        <taxon>Nepenthaceae</taxon>
        <taxon>Nepenthes</taxon>
    </lineage>
</organism>
<dbReference type="AlphaFoldDB" id="A0AAD3SI68"/>
<evidence type="ECO:0000313" key="2">
    <source>
        <dbReference type="EMBL" id="GMH11778.1"/>
    </source>
</evidence>
<feature type="compositionally biased region" description="Basic and acidic residues" evidence="1">
    <location>
        <begin position="34"/>
        <end position="59"/>
    </location>
</feature>
<evidence type="ECO:0000256" key="1">
    <source>
        <dbReference type="SAM" id="MobiDB-lite"/>
    </source>
</evidence>
<protein>
    <submittedName>
        <fullName evidence="2">Uncharacterized protein</fullName>
    </submittedName>
</protein>
<evidence type="ECO:0000313" key="3">
    <source>
        <dbReference type="Proteomes" id="UP001279734"/>
    </source>
</evidence>
<accession>A0AAD3SI68</accession>
<gene>
    <name evidence="2" type="ORF">Nepgr_013619</name>
</gene>
<reference evidence="2" key="1">
    <citation type="submission" date="2023-05" db="EMBL/GenBank/DDBJ databases">
        <title>Nepenthes gracilis genome sequencing.</title>
        <authorList>
            <person name="Fukushima K."/>
        </authorList>
    </citation>
    <scope>NUCLEOTIDE SEQUENCE</scope>
    <source>
        <strain evidence="2">SING2019-196</strain>
    </source>
</reference>
<dbReference type="EMBL" id="BSYO01000011">
    <property type="protein sequence ID" value="GMH11778.1"/>
    <property type="molecule type" value="Genomic_DNA"/>
</dbReference>
<feature type="region of interest" description="Disordered" evidence="1">
    <location>
        <begin position="34"/>
        <end position="62"/>
    </location>
</feature>
<name>A0AAD3SI68_NEPGR</name>
<dbReference type="Proteomes" id="UP001279734">
    <property type="component" value="Unassembled WGS sequence"/>
</dbReference>
<proteinExistence type="predicted"/>
<comment type="caution">
    <text evidence="2">The sequence shown here is derived from an EMBL/GenBank/DDBJ whole genome shotgun (WGS) entry which is preliminary data.</text>
</comment>